<evidence type="ECO:0000313" key="1">
    <source>
        <dbReference type="EMBL" id="MBE6511463.1"/>
    </source>
</evidence>
<name>A0A8T3VK04_9EURY</name>
<dbReference type="AlphaFoldDB" id="A0A8T3VK04"/>
<comment type="caution">
    <text evidence="1">The sequence shown here is derived from an EMBL/GenBank/DDBJ whole genome shotgun (WGS) entry which is preliminary data.</text>
</comment>
<protein>
    <submittedName>
        <fullName evidence="1">Uncharacterized protein</fullName>
    </submittedName>
</protein>
<evidence type="ECO:0000313" key="2">
    <source>
        <dbReference type="Proteomes" id="UP000713479"/>
    </source>
</evidence>
<reference evidence="1" key="1">
    <citation type="submission" date="2019-04" db="EMBL/GenBank/DDBJ databases">
        <title>Evolution of Biomass-Degrading Anaerobic Consortia Revealed by Metagenomics.</title>
        <authorList>
            <person name="Peng X."/>
        </authorList>
    </citation>
    <scope>NUCLEOTIDE SEQUENCE</scope>
    <source>
        <strain evidence="1">SIG13</strain>
    </source>
</reference>
<dbReference type="Proteomes" id="UP000713479">
    <property type="component" value="Unassembled WGS sequence"/>
</dbReference>
<accession>A0A8T3VK04</accession>
<sequence length="80" mass="9282">MATKQISLRLDEDLIYQIKEFAVESRMTQTELIKLWIIKGLAESKKDNKKRSLKDLANAITLPHSTDSVEIKRQVGRREL</sequence>
<gene>
    <name evidence="1" type="ORF">E7Z74_09465</name>
</gene>
<organism evidence="1 2">
    <name type="scientific">Methanobrevibacter millerae</name>
    <dbReference type="NCBI Taxonomy" id="230361"/>
    <lineage>
        <taxon>Archaea</taxon>
        <taxon>Methanobacteriati</taxon>
        <taxon>Methanobacteriota</taxon>
        <taxon>Methanomada group</taxon>
        <taxon>Methanobacteria</taxon>
        <taxon>Methanobacteriales</taxon>
        <taxon>Methanobacteriaceae</taxon>
        <taxon>Methanobrevibacter</taxon>
    </lineage>
</organism>
<dbReference type="EMBL" id="SUTF01000016">
    <property type="protein sequence ID" value="MBE6511463.1"/>
    <property type="molecule type" value="Genomic_DNA"/>
</dbReference>
<proteinExistence type="predicted"/>